<evidence type="ECO:0000313" key="3">
    <source>
        <dbReference type="EMBL" id="KXU84048.1"/>
    </source>
</evidence>
<dbReference type="FunFam" id="1.10.12.10:FF:000001">
    <property type="entry name" value="Probable enoyl-CoA hydratase, mitochondrial"/>
    <property type="match status" value="1"/>
</dbReference>
<dbReference type="Proteomes" id="UP000075613">
    <property type="component" value="Unassembled WGS sequence"/>
</dbReference>
<dbReference type="InterPro" id="IPR001753">
    <property type="entry name" value="Enoyl-CoA_hydra/iso"/>
</dbReference>
<dbReference type="AlphaFoldDB" id="A0A149PGB6"/>
<dbReference type="CDD" id="cd06558">
    <property type="entry name" value="crotonase-like"/>
    <property type="match status" value="1"/>
</dbReference>
<dbReference type="GO" id="GO:0016836">
    <property type="term" value="F:hydro-lyase activity"/>
    <property type="evidence" value="ECO:0007669"/>
    <property type="project" value="UniProtKB-ARBA"/>
</dbReference>
<dbReference type="InterPro" id="IPR029045">
    <property type="entry name" value="ClpP/crotonase-like_dom_sf"/>
</dbReference>
<dbReference type="Pfam" id="PF00378">
    <property type="entry name" value="ECH_1"/>
    <property type="match status" value="1"/>
</dbReference>
<organism evidence="3 4">
    <name type="scientific">Paraburkholderia monticola</name>
    <dbReference type="NCBI Taxonomy" id="1399968"/>
    <lineage>
        <taxon>Bacteria</taxon>
        <taxon>Pseudomonadati</taxon>
        <taxon>Pseudomonadota</taxon>
        <taxon>Betaproteobacteria</taxon>
        <taxon>Burkholderiales</taxon>
        <taxon>Burkholderiaceae</taxon>
        <taxon>Paraburkholderia</taxon>
    </lineage>
</organism>
<evidence type="ECO:0000256" key="2">
    <source>
        <dbReference type="ARBA" id="ARBA00023239"/>
    </source>
</evidence>
<reference evidence="3 4" key="1">
    <citation type="journal article" date="2015" name="Int. J. Syst. Evol. Microbiol.">
        <title>Burkholderia monticola sp. nov., isolated from mountain soil.</title>
        <authorList>
            <person name="Baek I."/>
            <person name="Seo B."/>
            <person name="Lee I."/>
            <person name="Yi H."/>
            <person name="Chun J."/>
        </authorList>
    </citation>
    <scope>NUCLEOTIDE SEQUENCE [LARGE SCALE GENOMIC DNA]</scope>
    <source>
        <strain evidence="3 4">JC2948</strain>
    </source>
</reference>
<dbReference type="Gene3D" id="3.90.226.10">
    <property type="entry name" value="2-enoyl-CoA Hydratase, Chain A, domain 1"/>
    <property type="match status" value="1"/>
</dbReference>
<dbReference type="PANTHER" id="PTHR11941:SF54">
    <property type="entry name" value="ENOYL-COA HYDRATASE, MITOCHONDRIAL"/>
    <property type="match status" value="1"/>
</dbReference>
<name>A0A149PGB6_9BURK</name>
<proteinExistence type="inferred from homology"/>
<dbReference type="InterPro" id="IPR014748">
    <property type="entry name" value="Enoyl-CoA_hydra_C"/>
</dbReference>
<keyword evidence="4" id="KW-1185">Reference proteome</keyword>
<evidence type="ECO:0000256" key="1">
    <source>
        <dbReference type="ARBA" id="ARBA00005254"/>
    </source>
</evidence>
<comment type="similarity">
    <text evidence="1">Belongs to the enoyl-CoA hydratase/isomerase family.</text>
</comment>
<dbReference type="RefSeq" id="WP_062133464.1">
    <property type="nucleotide sequence ID" value="NZ_LRBG01000037.1"/>
</dbReference>
<comment type="caution">
    <text evidence="3">The sequence shown here is derived from an EMBL/GenBank/DDBJ whole genome shotgun (WGS) entry which is preliminary data.</text>
</comment>
<gene>
    <name evidence="3" type="ORF">CI15_26450</name>
</gene>
<dbReference type="SUPFAM" id="SSF52096">
    <property type="entry name" value="ClpP/crotonase"/>
    <property type="match status" value="1"/>
</dbReference>
<dbReference type="STRING" id="1399968.CI15_26450"/>
<dbReference type="Gene3D" id="1.10.12.10">
    <property type="entry name" value="Lyase 2-enoyl-coa Hydratase, Chain A, domain 2"/>
    <property type="match status" value="1"/>
</dbReference>
<sequence>MSTEIVRRETHGKVALLRLALENKLNPLTDELIDALVAALQHVESEPDVHATVLTGSEKAFAAGADIVAMSKLDYQTAFCEEYIGRGWDRIRGLRKPIIAAVGGYALGGGCELAMMCDIVIAASDAVFGQPEVKLGIVPGAGGTQRLPRAAGKSTAMLACLTGESMSAQEALLCGLVSKVVPRDGLIDEAMRIGEQVARHSLPVLLAIKESVNRSFESSLSEGLLFERRLFHAGFSLVDQKEGMAAFLERRCPDFVNR</sequence>
<dbReference type="FunFam" id="3.90.226.10:FF:000009">
    <property type="entry name" value="Carnitinyl-CoA dehydratase"/>
    <property type="match status" value="1"/>
</dbReference>
<protein>
    <submittedName>
        <fullName evidence="3">Enoyl-CoA hydratase</fullName>
    </submittedName>
</protein>
<evidence type="ECO:0000313" key="4">
    <source>
        <dbReference type="Proteomes" id="UP000075613"/>
    </source>
</evidence>
<dbReference type="GO" id="GO:0006635">
    <property type="term" value="P:fatty acid beta-oxidation"/>
    <property type="evidence" value="ECO:0007669"/>
    <property type="project" value="TreeGrafter"/>
</dbReference>
<dbReference type="OrthoDB" id="9775794at2"/>
<keyword evidence="2" id="KW-0456">Lyase</keyword>
<dbReference type="EMBL" id="LRBG01000037">
    <property type="protein sequence ID" value="KXU84048.1"/>
    <property type="molecule type" value="Genomic_DNA"/>
</dbReference>
<accession>A0A149PGB6</accession>
<dbReference type="PANTHER" id="PTHR11941">
    <property type="entry name" value="ENOYL-COA HYDRATASE-RELATED"/>
    <property type="match status" value="1"/>
</dbReference>